<evidence type="ECO:0000313" key="3">
    <source>
        <dbReference type="WBParaSite" id="HPBE_0001877701-mRNA-1"/>
    </source>
</evidence>
<reference evidence="3" key="2">
    <citation type="submission" date="2019-09" db="UniProtKB">
        <authorList>
            <consortium name="WormBaseParasite"/>
        </authorList>
    </citation>
    <scope>IDENTIFICATION</scope>
</reference>
<dbReference type="AlphaFoldDB" id="A0A183G9Y0"/>
<accession>A0A183G9Y0</accession>
<evidence type="ECO:0000313" key="2">
    <source>
        <dbReference type="Proteomes" id="UP000050761"/>
    </source>
</evidence>
<evidence type="ECO:0000313" key="1">
    <source>
        <dbReference type="EMBL" id="VDP12864.1"/>
    </source>
</evidence>
<gene>
    <name evidence="1" type="ORF">HPBE_LOCUS18776</name>
</gene>
<proteinExistence type="predicted"/>
<sequence>MPTGWVLDAVGLKYLLSGVRGQLGTRGSFVHARSFAHSPLVSARAAAVVFEAIHLLKTAPAPPSLQPQ</sequence>
<dbReference type="Proteomes" id="UP000050761">
    <property type="component" value="Unassembled WGS sequence"/>
</dbReference>
<dbReference type="WBParaSite" id="HPBE_0001877701-mRNA-1">
    <property type="protein sequence ID" value="HPBE_0001877701-mRNA-1"/>
    <property type="gene ID" value="HPBE_0001877701"/>
</dbReference>
<organism evidence="2 3">
    <name type="scientific">Heligmosomoides polygyrus</name>
    <name type="common">Parasitic roundworm</name>
    <dbReference type="NCBI Taxonomy" id="6339"/>
    <lineage>
        <taxon>Eukaryota</taxon>
        <taxon>Metazoa</taxon>
        <taxon>Ecdysozoa</taxon>
        <taxon>Nematoda</taxon>
        <taxon>Chromadorea</taxon>
        <taxon>Rhabditida</taxon>
        <taxon>Rhabditina</taxon>
        <taxon>Rhabditomorpha</taxon>
        <taxon>Strongyloidea</taxon>
        <taxon>Heligmosomidae</taxon>
        <taxon>Heligmosomoides</taxon>
    </lineage>
</organism>
<reference evidence="1 2" key="1">
    <citation type="submission" date="2018-11" db="EMBL/GenBank/DDBJ databases">
        <authorList>
            <consortium name="Pathogen Informatics"/>
        </authorList>
    </citation>
    <scope>NUCLEOTIDE SEQUENCE [LARGE SCALE GENOMIC DNA]</scope>
</reference>
<dbReference type="EMBL" id="UZAH01030908">
    <property type="protein sequence ID" value="VDP12864.1"/>
    <property type="molecule type" value="Genomic_DNA"/>
</dbReference>
<accession>A0A3P8C2Z3</accession>
<name>A0A183G9Y0_HELPZ</name>
<protein>
    <submittedName>
        <fullName evidence="3">Hydrolase</fullName>
    </submittedName>
</protein>
<keyword evidence="2" id="KW-1185">Reference proteome</keyword>